<dbReference type="Proteomes" id="UP000324223">
    <property type="component" value="Segment"/>
</dbReference>
<protein>
    <recommendedName>
        <fullName evidence="3">Intermediate transcription factor 3 small subunit</fullName>
    </recommendedName>
    <alternativeName>
        <fullName evidence="9">VITF-3 32 kDa subunit</fullName>
    </alternativeName>
    <alternativeName>
        <fullName evidence="8">VITF-3 small subunit</fullName>
    </alternativeName>
</protein>
<evidence type="ECO:0000256" key="10">
    <source>
        <dbReference type="ARBA" id="ARBA00034740"/>
    </source>
</evidence>
<name>A0A5C0PVL2_9POXV</name>
<reference evidence="11 12" key="1">
    <citation type="journal article" date="2019" name="Transbound. Emerg. Dis.">
        <title>Extended sequencing of vaccine and wild-type capripoxvirus isolates provides insights into genes modulating virulence and host range.</title>
        <authorList>
            <person name="Biswas S."/>
            <person name="Noyce R.S."/>
            <person name="Babiuk L.A."/>
            <person name="Lung O."/>
            <person name="Bulach D.M."/>
            <person name="Bowden T.R."/>
            <person name="Boyle D.B."/>
            <person name="Babiuk S."/>
            <person name="Evans D.H."/>
        </authorList>
    </citation>
    <scope>NUCLEOTIDE SEQUENCE [LARGE SCALE GENOMIC DNA]</scope>
    <source>
        <strain evidence="11">Sudan</strain>
    </source>
</reference>
<evidence type="ECO:0000256" key="6">
    <source>
        <dbReference type="ARBA" id="ARBA00023159"/>
    </source>
</evidence>
<dbReference type="EMBL" id="MN072624">
    <property type="protein sequence ID" value="QEJ79397.1"/>
    <property type="molecule type" value="Genomic_DNA"/>
</dbReference>
<evidence type="ECO:0000256" key="5">
    <source>
        <dbReference type="ARBA" id="ARBA00023015"/>
    </source>
</evidence>
<keyword evidence="7" id="KW-0804">Transcription</keyword>
<evidence type="ECO:0000256" key="4">
    <source>
        <dbReference type="ARBA" id="ARBA00022518"/>
    </source>
</evidence>
<evidence type="ECO:0000256" key="3">
    <source>
        <dbReference type="ARBA" id="ARBA00015634"/>
    </source>
</evidence>
<evidence type="ECO:0000256" key="9">
    <source>
        <dbReference type="ARBA" id="ARBA00030405"/>
    </source>
</evidence>
<keyword evidence="4" id="KW-0244">Early protein</keyword>
<evidence type="ECO:0000313" key="11">
    <source>
        <dbReference type="EMBL" id="QEJ79397.1"/>
    </source>
</evidence>
<dbReference type="InterPro" id="IPR006834">
    <property type="entry name" value="Pox_A8"/>
</dbReference>
<evidence type="ECO:0000256" key="8">
    <source>
        <dbReference type="ARBA" id="ARBA00030145"/>
    </source>
</evidence>
<evidence type="ECO:0000256" key="1">
    <source>
        <dbReference type="ARBA" id="ARBA00003344"/>
    </source>
</evidence>
<organism evidence="11 12">
    <name type="scientific">Goatpox virus</name>
    <dbReference type="NCBI Taxonomy" id="186805"/>
    <lineage>
        <taxon>Viruses</taxon>
        <taxon>Varidnaviria</taxon>
        <taxon>Bamfordvirae</taxon>
        <taxon>Nucleocytoviricota</taxon>
        <taxon>Pokkesviricetes</taxon>
        <taxon>Chitovirales</taxon>
        <taxon>Poxviridae</taxon>
        <taxon>Chordopoxvirinae</taxon>
        <taxon>Capripoxvirus</taxon>
        <taxon>Capripoxvirus goatpox</taxon>
    </lineage>
</organism>
<comment type="subunit">
    <text evidence="2">Heterodimer of a 45 kDa (A23R) and a 32 kDa (A8R) subunit to form the virus intermediate transcription factor (VITF)-3.</text>
</comment>
<sequence length="292" mass="34344">MFDPVPDLNLEANIEIGDVNIDKITSGEANESLSYASKSRRLFIHKTKDEERKLALRFFLPRMYFLSYKEVNYLFRCIDAVKDVTITKKNNIIVAPYMILLIMDSKGYKLSESMIEVFFPELYNENSKKFKFTSQICSIQEKLGYNVTNYHTYDFESYYSTFALTLRKNTESDIIFNTRNESEFISSLSEVTYRFYIILLKNNLVQWSSSTGSVVNQMINTVLITIYEILKQKERDRKKYICHLANETKFPSVFLLDRMKLFDKIISDIKSTNSFKVSKRDKSILLKYFSIV</sequence>
<keyword evidence="5" id="KW-0805">Transcription regulation</keyword>
<comment type="function">
    <text evidence="1">Acts with RNA polymerase to initiate transcription from intermediate gene promoters.</text>
</comment>
<evidence type="ECO:0000313" key="12">
    <source>
        <dbReference type="Proteomes" id="UP000324223"/>
    </source>
</evidence>
<gene>
    <name evidence="11" type="ORF">GPX-Sudan_099</name>
</gene>
<comment type="similarity">
    <text evidence="10">Belongs to the orthopoxvirus OPG134 family.</text>
</comment>
<accession>A0A5C0PVL2</accession>
<evidence type="ECO:0000256" key="7">
    <source>
        <dbReference type="ARBA" id="ARBA00023163"/>
    </source>
</evidence>
<evidence type="ECO:0000256" key="2">
    <source>
        <dbReference type="ARBA" id="ARBA00011528"/>
    </source>
</evidence>
<proteinExistence type="inferred from homology"/>
<keyword evidence="6" id="KW-0010">Activator</keyword>
<dbReference type="Pfam" id="PF04745">
    <property type="entry name" value="Pox_A8"/>
    <property type="match status" value="1"/>
</dbReference>